<proteinExistence type="predicted"/>
<dbReference type="InterPro" id="IPR043502">
    <property type="entry name" value="DNA/RNA_pol_sf"/>
</dbReference>
<feature type="signal peptide" evidence="1">
    <location>
        <begin position="1"/>
        <end position="19"/>
    </location>
</feature>
<reference evidence="2 3" key="1">
    <citation type="journal article" date="2018" name="PLoS Genet.">
        <title>Population sequencing reveals clonal diversity and ancestral inbreeding in the grapevine cultivar Chardonnay.</title>
        <authorList>
            <person name="Roach M.J."/>
            <person name="Johnson D.L."/>
            <person name="Bohlmann J."/>
            <person name="van Vuuren H.J."/>
            <person name="Jones S.J."/>
            <person name="Pretorius I.S."/>
            <person name="Schmidt S.A."/>
            <person name="Borneman A.R."/>
        </authorList>
    </citation>
    <scope>NUCLEOTIDE SEQUENCE [LARGE SCALE GENOMIC DNA]</scope>
    <source>
        <strain evidence="3">cv. Chardonnay</strain>
        <tissue evidence="2">Leaf</tissue>
    </source>
</reference>
<evidence type="ECO:0000313" key="2">
    <source>
        <dbReference type="EMBL" id="RVW31204.1"/>
    </source>
</evidence>
<dbReference type="AlphaFoldDB" id="A0A438D6Z6"/>
<dbReference type="Proteomes" id="UP000288805">
    <property type="component" value="Unassembled WGS sequence"/>
</dbReference>
<accession>A0A438D6Z6</accession>
<feature type="chain" id="PRO_5018983231" description="Reverse transcriptase domain-containing protein" evidence="1">
    <location>
        <begin position="20"/>
        <end position="283"/>
    </location>
</feature>
<dbReference type="EMBL" id="QGNW01001764">
    <property type="protein sequence ID" value="RVW31204.1"/>
    <property type="molecule type" value="Genomic_DNA"/>
</dbReference>
<protein>
    <recommendedName>
        <fullName evidence="4">Reverse transcriptase domain-containing protein</fullName>
    </recommendedName>
</protein>
<evidence type="ECO:0000313" key="3">
    <source>
        <dbReference type="Proteomes" id="UP000288805"/>
    </source>
</evidence>
<name>A0A438D6Z6_VITVI</name>
<comment type="caution">
    <text evidence="2">The sequence shown here is derived from an EMBL/GenBank/DDBJ whole genome shotgun (WGS) entry which is preliminary data.</text>
</comment>
<dbReference type="Gene3D" id="3.30.70.270">
    <property type="match status" value="1"/>
</dbReference>
<organism evidence="2 3">
    <name type="scientific">Vitis vinifera</name>
    <name type="common">Grape</name>
    <dbReference type="NCBI Taxonomy" id="29760"/>
    <lineage>
        <taxon>Eukaryota</taxon>
        <taxon>Viridiplantae</taxon>
        <taxon>Streptophyta</taxon>
        <taxon>Embryophyta</taxon>
        <taxon>Tracheophyta</taxon>
        <taxon>Spermatophyta</taxon>
        <taxon>Magnoliopsida</taxon>
        <taxon>eudicotyledons</taxon>
        <taxon>Gunneridae</taxon>
        <taxon>Pentapetalae</taxon>
        <taxon>rosids</taxon>
        <taxon>Vitales</taxon>
        <taxon>Vitaceae</taxon>
        <taxon>Viteae</taxon>
        <taxon>Vitis</taxon>
    </lineage>
</organism>
<evidence type="ECO:0008006" key="4">
    <source>
        <dbReference type="Google" id="ProtNLM"/>
    </source>
</evidence>
<dbReference type="InterPro" id="IPR043128">
    <property type="entry name" value="Rev_trsase/Diguanyl_cyclase"/>
</dbReference>
<sequence length="283" mass="32388">MGALCVMGIALVLWALPLGLRVSRFGQAYGFSDHYVVDLASLMRSFDGLKPPTRLFFYNIIPGWLWIHDMMGCAKDNLYLGLPLIEHRPNKPTCEAKDSLVQQVFIDKIGKILEVLPNDMLVKSREMFNHCKHLAHAIIMLQKYQMKLNLSKCAFDINLWEFLGFLVTQRGIEVKSNQIQEILKMLSSSTMKEVLWLLGWMNGEVIYCQHLFSDDLALNTLTLTQGRNALCVKMRSHGRNAITCCCIEKRVWAWHGAVAVTTWMFDKKCNLWAWCKANMSGLP</sequence>
<dbReference type="SUPFAM" id="SSF56672">
    <property type="entry name" value="DNA/RNA polymerases"/>
    <property type="match status" value="1"/>
</dbReference>
<gene>
    <name evidence="2" type="ORF">CK203_082874</name>
</gene>
<evidence type="ECO:0000256" key="1">
    <source>
        <dbReference type="SAM" id="SignalP"/>
    </source>
</evidence>
<keyword evidence="1" id="KW-0732">Signal</keyword>